<evidence type="ECO:0000313" key="10">
    <source>
        <dbReference type="EMBL" id="KAF2072971.1"/>
    </source>
</evidence>
<feature type="compositionally biased region" description="Low complexity" evidence="9">
    <location>
        <begin position="48"/>
        <end position="70"/>
    </location>
</feature>
<evidence type="ECO:0008006" key="12">
    <source>
        <dbReference type="Google" id="ProtNLM"/>
    </source>
</evidence>
<keyword evidence="7" id="KW-0539">Nucleus</keyword>
<evidence type="ECO:0000256" key="1">
    <source>
        <dbReference type="ARBA" id="ARBA00004123"/>
    </source>
</evidence>
<dbReference type="GO" id="GO:0006325">
    <property type="term" value="P:chromatin organization"/>
    <property type="evidence" value="ECO:0007669"/>
    <property type="project" value="UniProtKB-KW"/>
</dbReference>
<evidence type="ECO:0000256" key="6">
    <source>
        <dbReference type="ARBA" id="ARBA00023163"/>
    </source>
</evidence>
<feature type="coiled-coil region" evidence="8">
    <location>
        <begin position="83"/>
        <end position="117"/>
    </location>
</feature>
<evidence type="ECO:0000256" key="2">
    <source>
        <dbReference type="ARBA" id="ARBA00010916"/>
    </source>
</evidence>
<dbReference type="InterPro" id="IPR015418">
    <property type="entry name" value="Eaf6"/>
</dbReference>
<keyword evidence="5 8" id="KW-0175">Coiled coil</keyword>
<dbReference type="Proteomes" id="UP000695562">
    <property type="component" value="Unassembled WGS sequence"/>
</dbReference>
<comment type="subcellular location">
    <subcellularLocation>
        <location evidence="1">Nucleus</location>
    </subcellularLocation>
</comment>
<evidence type="ECO:0000256" key="8">
    <source>
        <dbReference type="SAM" id="Coils"/>
    </source>
</evidence>
<proteinExistence type="inferred from homology"/>
<feature type="compositionally biased region" description="Basic residues" evidence="9">
    <location>
        <begin position="187"/>
        <end position="204"/>
    </location>
</feature>
<dbReference type="AlphaFoldDB" id="A0A8J4Q2J3"/>
<gene>
    <name evidence="10" type="ORF">CYY_005711</name>
</gene>
<evidence type="ECO:0000256" key="7">
    <source>
        <dbReference type="ARBA" id="ARBA00023242"/>
    </source>
</evidence>
<feature type="region of interest" description="Disordered" evidence="9">
    <location>
        <begin position="165"/>
        <end position="204"/>
    </location>
</feature>
<evidence type="ECO:0000256" key="3">
    <source>
        <dbReference type="ARBA" id="ARBA00022853"/>
    </source>
</evidence>
<dbReference type="PANTHER" id="PTHR13476">
    <property type="entry name" value="CHROMATIN MODIFICATION-RELATED PROTEIN MEAF6"/>
    <property type="match status" value="1"/>
</dbReference>
<keyword evidence="3" id="KW-0156">Chromatin regulator</keyword>
<organism evidence="10 11">
    <name type="scientific">Polysphondylium violaceum</name>
    <dbReference type="NCBI Taxonomy" id="133409"/>
    <lineage>
        <taxon>Eukaryota</taxon>
        <taxon>Amoebozoa</taxon>
        <taxon>Evosea</taxon>
        <taxon>Eumycetozoa</taxon>
        <taxon>Dictyostelia</taxon>
        <taxon>Dictyosteliales</taxon>
        <taxon>Dictyosteliaceae</taxon>
        <taxon>Polysphondylium</taxon>
    </lineage>
</organism>
<keyword evidence="11" id="KW-1185">Reference proteome</keyword>
<dbReference type="GO" id="GO:0000123">
    <property type="term" value="C:histone acetyltransferase complex"/>
    <property type="evidence" value="ECO:0007669"/>
    <property type="project" value="InterPro"/>
</dbReference>
<keyword evidence="4" id="KW-0805">Transcription regulation</keyword>
<accession>A0A8J4Q2J3</accession>
<evidence type="ECO:0000313" key="11">
    <source>
        <dbReference type="Proteomes" id="UP000695562"/>
    </source>
</evidence>
<comment type="caution">
    <text evidence="10">The sequence shown here is derived from an EMBL/GenBank/DDBJ whole genome shotgun (WGS) entry which is preliminary data.</text>
</comment>
<dbReference type="OrthoDB" id="18890at2759"/>
<dbReference type="Pfam" id="PF09340">
    <property type="entry name" value="NuA4"/>
    <property type="match status" value="1"/>
</dbReference>
<protein>
    <recommendedName>
        <fullName evidence="12">Chromatin modification-related protein MEAF6</fullName>
    </recommendedName>
</protein>
<dbReference type="EMBL" id="AJWJ01000235">
    <property type="protein sequence ID" value="KAF2072971.1"/>
    <property type="molecule type" value="Genomic_DNA"/>
</dbReference>
<comment type="similarity">
    <text evidence="2">Belongs to the EAF6 family.</text>
</comment>
<evidence type="ECO:0000256" key="4">
    <source>
        <dbReference type="ARBA" id="ARBA00023015"/>
    </source>
</evidence>
<sequence length="204" mass="22769">MSFNDGLKSSDIDSSADEEELEDDILDDDDVEDEVMEEGNVNKKIDPNNNNNNKTTTTTTTTTSTSKNTNGTDNSDGSKKRTKTQIISEIDELLAERGQIENKLASLEKQIYALEGRYLEETHHIGNVIRGWDSYISGSGALKKLRWREVDRLFSQSSSSYLTSINTPTGDDNVVVPEDPPSIQNIAKKKSKDQKVSKNSKKNY</sequence>
<reference evidence="10" key="1">
    <citation type="submission" date="2020-01" db="EMBL/GenBank/DDBJ databases">
        <title>Development of genomics and gene disruption for Polysphondylium violaceum indicates a role for the polyketide synthase stlB in stalk morphogenesis.</title>
        <authorList>
            <person name="Narita B."/>
            <person name="Kawabe Y."/>
            <person name="Kin K."/>
            <person name="Saito T."/>
            <person name="Gibbs R."/>
            <person name="Kuspa A."/>
            <person name="Muzny D."/>
            <person name="Queller D."/>
            <person name="Richards S."/>
            <person name="Strassman J."/>
            <person name="Sucgang R."/>
            <person name="Worley K."/>
            <person name="Schaap P."/>
        </authorList>
    </citation>
    <scope>NUCLEOTIDE SEQUENCE</scope>
    <source>
        <strain evidence="10">QSvi11</strain>
    </source>
</reference>
<keyword evidence="6" id="KW-0804">Transcription</keyword>
<dbReference type="GO" id="GO:0005634">
    <property type="term" value="C:nucleus"/>
    <property type="evidence" value="ECO:0007669"/>
    <property type="project" value="UniProtKB-SubCell"/>
</dbReference>
<feature type="compositionally biased region" description="Acidic residues" evidence="9">
    <location>
        <begin position="14"/>
        <end position="37"/>
    </location>
</feature>
<evidence type="ECO:0000256" key="9">
    <source>
        <dbReference type="SAM" id="MobiDB-lite"/>
    </source>
</evidence>
<evidence type="ECO:0000256" key="5">
    <source>
        <dbReference type="ARBA" id="ARBA00023054"/>
    </source>
</evidence>
<feature type="region of interest" description="Disordered" evidence="9">
    <location>
        <begin position="1"/>
        <end position="83"/>
    </location>
</feature>
<name>A0A8J4Q2J3_9MYCE</name>